<dbReference type="EMBL" id="AUZX01011481">
    <property type="protein sequence ID" value="EQD43069.1"/>
    <property type="molecule type" value="Genomic_DNA"/>
</dbReference>
<dbReference type="SMART" id="SM01068">
    <property type="entry name" value="CBM_X"/>
    <property type="match status" value="1"/>
</dbReference>
<dbReference type="InterPro" id="IPR011013">
    <property type="entry name" value="Gal_mutarotase_sf_dom"/>
</dbReference>
<reference evidence="2" key="1">
    <citation type="submission" date="2013-08" db="EMBL/GenBank/DDBJ databases">
        <authorList>
            <person name="Mendez C."/>
            <person name="Richter M."/>
            <person name="Ferrer M."/>
            <person name="Sanchez J."/>
        </authorList>
    </citation>
    <scope>NUCLEOTIDE SEQUENCE</scope>
</reference>
<accession>T1AQT3</accession>
<proteinExistence type="predicted"/>
<reference evidence="2" key="2">
    <citation type="journal article" date="2014" name="ISME J.">
        <title>Microbial stratification in low pH oxic and suboxic macroscopic growths along an acid mine drainage.</title>
        <authorList>
            <person name="Mendez-Garcia C."/>
            <person name="Mesa V."/>
            <person name="Sprenger R.R."/>
            <person name="Richter M."/>
            <person name="Diez M.S."/>
            <person name="Solano J."/>
            <person name="Bargiela R."/>
            <person name="Golyshina O.V."/>
            <person name="Manteca A."/>
            <person name="Ramos J.L."/>
            <person name="Gallego J.R."/>
            <person name="Llorente I."/>
            <person name="Martins Dos Santos V.A."/>
            <person name="Jensen O.N."/>
            <person name="Pelaez A.I."/>
            <person name="Sanchez J."/>
            <person name="Ferrer M."/>
        </authorList>
    </citation>
    <scope>NUCLEOTIDE SEQUENCE</scope>
</reference>
<dbReference type="SUPFAM" id="SSF74650">
    <property type="entry name" value="Galactose mutarotase-like"/>
    <property type="match status" value="1"/>
</dbReference>
<gene>
    <name evidence="2" type="ORF">B1A_15645</name>
</gene>
<protein>
    <submittedName>
        <fullName evidence="2">Putative carbohydrate binding domain protein</fullName>
    </submittedName>
</protein>
<dbReference type="AlphaFoldDB" id="T1AQT3"/>
<dbReference type="Gene3D" id="2.70.98.40">
    <property type="entry name" value="Glycoside hydrolase, family 65, N-terminal domain"/>
    <property type="match status" value="1"/>
</dbReference>
<evidence type="ECO:0000313" key="2">
    <source>
        <dbReference type="EMBL" id="EQD43069.1"/>
    </source>
</evidence>
<dbReference type="PANTHER" id="PTHR37469">
    <property type="entry name" value="CELLOBIONIC ACID PHOSPHORYLASE-RELATED"/>
    <property type="match status" value="1"/>
</dbReference>
<dbReference type="Pfam" id="PF06165">
    <property type="entry name" value="GH94_b-supersand"/>
    <property type="match status" value="1"/>
</dbReference>
<dbReference type="PANTHER" id="PTHR37469:SF2">
    <property type="entry name" value="CELLOBIONIC ACID PHOSPHORYLASE"/>
    <property type="match status" value="1"/>
</dbReference>
<comment type="caution">
    <text evidence="2">The sequence shown here is derived from an EMBL/GenBank/DDBJ whole genome shotgun (WGS) entry which is preliminary data.</text>
</comment>
<evidence type="ECO:0000259" key="1">
    <source>
        <dbReference type="Pfam" id="PF06165"/>
    </source>
</evidence>
<dbReference type="InterPro" id="IPR010383">
    <property type="entry name" value="Glyco_hydrolase_94_b-supersand"/>
</dbReference>
<dbReference type="GO" id="GO:0003824">
    <property type="term" value="F:catalytic activity"/>
    <property type="evidence" value="ECO:0007669"/>
    <property type="project" value="InterPro"/>
</dbReference>
<dbReference type="GO" id="GO:0005975">
    <property type="term" value="P:carbohydrate metabolic process"/>
    <property type="evidence" value="ECO:0007669"/>
    <property type="project" value="InterPro"/>
</dbReference>
<name>T1AQT3_9ZZZZ</name>
<dbReference type="GO" id="GO:0030246">
    <property type="term" value="F:carbohydrate binding"/>
    <property type="evidence" value="ECO:0007669"/>
    <property type="project" value="InterPro"/>
</dbReference>
<feature type="non-terminal residue" evidence="2">
    <location>
        <position position="1"/>
    </location>
</feature>
<dbReference type="InterPro" id="IPR052047">
    <property type="entry name" value="GH94_Enzymes"/>
</dbReference>
<sequence length="161" mass="17244">AIVASGPDAKLMDKPGGIFIRRTDQMPEEDRTLMLAAAAVVLTDTAGTLAQQLEFRRSDGENSAPKLVPVSLPLKQSPSGNIQRTDLGFFNGIGGFTGDAREYVMTLGIGRTPPAPWCNVISGRQLGTVVSESGGMYTWVGNAHEYRLTPWYDDPVSDTSG</sequence>
<organism evidence="2">
    <name type="scientific">mine drainage metagenome</name>
    <dbReference type="NCBI Taxonomy" id="410659"/>
    <lineage>
        <taxon>unclassified sequences</taxon>
        <taxon>metagenomes</taxon>
        <taxon>ecological metagenomes</taxon>
    </lineage>
</organism>
<feature type="non-terminal residue" evidence="2">
    <location>
        <position position="161"/>
    </location>
</feature>
<feature type="domain" description="Glycosyl hydrolase 94 supersandwich" evidence="1">
    <location>
        <begin position="101"/>
        <end position="161"/>
    </location>
</feature>
<dbReference type="InterPro" id="IPR037018">
    <property type="entry name" value="GH65_N"/>
</dbReference>